<dbReference type="KEGG" id="mrr:Moror_12174"/>
<accession>V2WQ95</accession>
<keyword evidence="3" id="KW-1185">Reference proteome</keyword>
<dbReference type="EMBL" id="AWSO01001944">
    <property type="protein sequence ID" value="ESK82400.1"/>
    <property type="molecule type" value="Genomic_DNA"/>
</dbReference>
<feature type="signal peptide" evidence="1">
    <location>
        <begin position="1"/>
        <end position="18"/>
    </location>
</feature>
<organism evidence="2 3">
    <name type="scientific">Moniliophthora roreri (strain MCA 2997)</name>
    <name type="common">Cocoa frosty pod rot fungus</name>
    <name type="synonym">Crinipellis roreri</name>
    <dbReference type="NCBI Taxonomy" id="1381753"/>
    <lineage>
        <taxon>Eukaryota</taxon>
        <taxon>Fungi</taxon>
        <taxon>Dikarya</taxon>
        <taxon>Basidiomycota</taxon>
        <taxon>Agaricomycotina</taxon>
        <taxon>Agaricomycetes</taxon>
        <taxon>Agaricomycetidae</taxon>
        <taxon>Agaricales</taxon>
        <taxon>Marasmiineae</taxon>
        <taxon>Marasmiaceae</taxon>
        <taxon>Moniliophthora</taxon>
    </lineage>
</organism>
<evidence type="ECO:0000313" key="3">
    <source>
        <dbReference type="Proteomes" id="UP000017559"/>
    </source>
</evidence>
<name>V2WQ95_MONRO</name>
<dbReference type="HOGENOM" id="CLU_2250782_0_0_1"/>
<dbReference type="Proteomes" id="UP000017559">
    <property type="component" value="Unassembled WGS sequence"/>
</dbReference>
<reference evidence="2 3" key="1">
    <citation type="journal article" date="2014" name="BMC Genomics">
        <title>Genome and secretome analysis of the hemibiotrophic fungal pathogen, Moniliophthora roreri, which causes frosty pod rot disease of cacao: mechanisms of the biotrophic and necrotrophic phases.</title>
        <authorList>
            <person name="Meinhardt L.W."/>
            <person name="Costa G.G.L."/>
            <person name="Thomazella D.P.T."/>
            <person name="Teixeira P.J.P.L."/>
            <person name="Carazzolle M.F."/>
            <person name="Schuster S.C."/>
            <person name="Carlson J.E."/>
            <person name="Guiltinan M.J."/>
            <person name="Mieczkowski P."/>
            <person name="Farmer A."/>
            <person name="Ramaraj T."/>
            <person name="Crozier J."/>
            <person name="Davis R.E."/>
            <person name="Shao J."/>
            <person name="Melnick R.L."/>
            <person name="Pereira G.A.G."/>
            <person name="Bailey B.A."/>
        </authorList>
    </citation>
    <scope>NUCLEOTIDE SEQUENCE [LARGE SCALE GENOMIC DNA]</scope>
    <source>
        <strain evidence="2 3">MCA 2997</strain>
    </source>
</reference>
<dbReference type="OrthoDB" id="10444688at2759"/>
<sequence>MKFFTIASIFLPILLVSAQEPECPPGYQAIEFPPDSDNWFCRRILGGACPPGSQNYFNVETGAGLCCPDGQQLVIYDKDTNAGVCCGRNQIYTGVAPNGKCVDV</sequence>
<protein>
    <submittedName>
        <fullName evidence="2">Uncharacterized protein</fullName>
    </submittedName>
</protein>
<comment type="caution">
    <text evidence="2">The sequence shown here is derived from an EMBL/GenBank/DDBJ whole genome shotgun (WGS) entry which is preliminary data.</text>
</comment>
<proteinExistence type="predicted"/>
<evidence type="ECO:0000256" key="1">
    <source>
        <dbReference type="SAM" id="SignalP"/>
    </source>
</evidence>
<dbReference type="AlphaFoldDB" id="V2WQ95"/>
<keyword evidence="1" id="KW-0732">Signal</keyword>
<feature type="chain" id="PRO_5004710796" evidence="1">
    <location>
        <begin position="19"/>
        <end position="104"/>
    </location>
</feature>
<evidence type="ECO:0000313" key="2">
    <source>
        <dbReference type="EMBL" id="ESK82400.1"/>
    </source>
</evidence>
<gene>
    <name evidence="2" type="ORF">Moror_12174</name>
</gene>